<keyword evidence="11 16" id="KW-0694">RNA-binding</keyword>
<keyword evidence="8 15" id="KW-0547">Nucleotide-binding</keyword>
<dbReference type="AlphaFoldDB" id="A0A6N7XFR2"/>
<accession>A0A6N7XFR2</accession>
<evidence type="ECO:0000256" key="11">
    <source>
        <dbReference type="ARBA" id="ARBA00022884"/>
    </source>
</evidence>
<dbReference type="Pfam" id="PF03147">
    <property type="entry name" value="FDX-ACB"/>
    <property type="match status" value="1"/>
</dbReference>
<feature type="domain" description="TRNA-binding" evidence="17">
    <location>
        <begin position="41"/>
        <end position="161"/>
    </location>
</feature>
<keyword evidence="4 15" id="KW-0963">Cytoplasm</keyword>
<dbReference type="SUPFAM" id="SSF46955">
    <property type="entry name" value="Putative DNA-binding domain"/>
    <property type="match status" value="1"/>
</dbReference>
<dbReference type="EC" id="6.1.1.20" evidence="15"/>
<feature type="binding site" evidence="15">
    <location>
        <position position="479"/>
    </location>
    <ligand>
        <name>Mg(2+)</name>
        <dbReference type="ChEBI" id="CHEBI:18420"/>
        <note>shared with alpha subunit</note>
    </ligand>
</feature>
<feature type="binding site" evidence="15">
    <location>
        <position position="469"/>
    </location>
    <ligand>
        <name>Mg(2+)</name>
        <dbReference type="ChEBI" id="CHEBI:18420"/>
        <note>shared with alpha subunit</note>
    </ligand>
</feature>
<comment type="subcellular location">
    <subcellularLocation>
        <location evidence="1 15">Cytoplasm</location>
    </subcellularLocation>
</comment>
<dbReference type="GO" id="GO:0140096">
    <property type="term" value="F:catalytic activity, acting on a protein"/>
    <property type="evidence" value="ECO:0007669"/>
    <property type="project" value="UniProtKB-ARBA"/>
</dbReference>
<dbReference type="Gene3D" id="3.30.70.380">
    <property type="entry name" value="Ferrodoxin-fold anticodon-binding domain"/>
    <property type="match status" value="1"/>
</dbReference>
<dbReference type="Pfam" id="PF03483">
    <property type="entry name" value="B3_4"/>
    <property type="match status" value="1"/>
</dbReference>
<evidence type="ECO:0000256" key="9">
    <source>
        <dbReference type="ARBA" id="ARBA00022840"/>
    </source>
</evidence>
<comment type="subunit">
    <text evidence="3 15">Tetramer of two alpha and two beta subunits.</text>
</comment>
<organism evidence="20 21">
    <name type="scientific">Mogibacterium kristiansenii</name>
    <dbReference type="NCBI Taxonomy" id="2606708"/>
    <lineage>
        <taxon>Bacteria</taxon>
        <taxon>Bacillati</taxon>
        <taxon>Bacillota</taxon>
        <taxon>Clostridia</taxon>
        <taxon>Peptostreptococcales</taxon>
        <taxon>Anaerovoracaceae</taxon>
        <taxon>Mogibacterium</taxon>
    </lineage>
</organism>
<dbReference type="PANTHER" id="PTHR10947:SF0">
    <property type="entry name" value="PHENYLALANINE--TRNA LIGASE BETA SUBUNIT"/>
    <property type="match status" value="1"/>
</dbReference>
<feature type="binding site" evidence="15">
    <location>
        <position position="475"/>
    </location>
    <ligand>
        <name>Mg(2+)</name>
        <dbReference type="ChEBI" id="CHEBI:18420"/>
        <note>shared with alpha subunit</note>
    </ligand>
</feature>
<dbReference type="EMBL" id="VUNA01000002">
    <property type="protein sequence ID" value="MST70058.1"/>
    <property type="molecule type" value="Genomic_DNA"/>
</dbReference>
<dbReference type="GO" id="GO:0005524">
    <property type="term" value="F:ATP binding"/>
    <property type="evidence" value="ECO:0007669"/>
    <property type="project" value="UniProtKB-UniRule"/>
</dbReference>
<evidence type="ECO:0000259" key="19">
    <source>
        <dbReference type="PROSITE" id="PS51483"/>
    </source>
</evidence>
<dbReference type="Pfam" id="PF17759">
    <property type="entry name" value="tRNA_synthFbeta"/>
    <property type="match status" value="1"/>
</dbReference>
<dbReference type="Proteomes" id="UP000469424">
    <property type="component" value="Unassembled WGS sequence"/>
</dbReference>
<evidence type="ECO:0000313" key="20">
    <source>
        <dbReference type="EMBL" id="MST70058.1"/>
    </source>
</evidence>
<dbReference type="SUPFAM" id="SSF56037">
    <property type="entry name" value="PheT/TilS domain"/>
    <property type="match status" value="1"/>
</dbReference>
<dbReference type="SMART" id="SM00896">
    <property type="entry name" value="FDX-ACB"/>
    <property type="match status" value="1"/>
</dbReference>
<dbReference type="GO" id="GO:0000049">
    <property type="term" value="F:tRNA binding"/>
    <property type="evidence" value="ECO:0007669"/>
    <property type="project" value="UniProtKB-UniRule"/>
</dbReference>
<dbReference type="InterPro" id="IPR033714">
    <property type="entry name" value="tRNA_bind_bactPheRS"/>
</dbReference>
<keyword evidence="21" id="KW-1185">Reference proteome</keyword>
<dbReference type="NCBIfam" id="TIGR00472">
    <property type="entry name" value="pheT_bact"/>
    <property type="match status" value="1"/>
</dbReference>
<comment type="caution">
    <text evidence="20">The sequence shown here is derived from an EMBL/GenBank/DDBJ whole genome shotgun (WGS) entry which is preliminary data.</text>
</comment>
<keyword evidence="6 15" id="KW-0436">Ligase</keyword>
<sequence>MKVSLNWVKKYVDLPEDLTPKQISFDLTMRTVEVEDVIDTSEKFHDIVVGKILEVKEHPNADQLRVCIVECGEDEPKQIVCGGSNLYEGEMVVVSKPGAEVFWHGEDSLVKIKESKLRGVPSYGMICGATEVYLESYFPLEDEHMIVDLSDVDCEVGQNVSEIIGMNDVVFDIDNKSLTNRPDLWGHYGIARELAAIYKCPLKPLPEAELPKDLPEYRIDVESPEKCPRYAALEIENVCEKPAPIWMQTALLNAGMRPINAIVDITNYIMLSVGQPTHGFDRTHVDGSHIIVRNAKKDEKLTLLDHALLDLTEEDLVICDEHDPMALAGIRGGIKDSILPETTGVVIEVATFTAGTIRQTGKRFDEKTDASIRYEKGLDTQRVDQGIAMAAKLFREIFPESKIVAFGDVDPTPTTRNEIDVTQEFLDVRLGKALPSEEILDILTRLGYDVTLTDGTYHCVVPTYRSTGDVSVKDDVLGDIARVYCYENFEMKPLPVNFEHAVRQPKEQLDRKIREYLAFRCGFNEIFTYPWIDEKYIQAAKIDTSEAIRLATPPAPELAILRQSLIPGMLEAAVKNLRYYDEFRVFEMAQTFHKGEYHESCEEEILPVHKKLLSGIIVGRDAKKDFFDVKGVLESMSRFCHMEDLTFKQKEKPSWADDKVYLNVFHKGKNIGSLGQVSVQAMNAAGISRTQVAFFELNFDEMIPLNSRTNEFHHLPQYPLVEQDLSILVDESVKWHDVSEAIRHMVKKYEFIEEYRGKQIPEGKKSLVFRVWIGNDDSTMTSKQIDKKMAAVMKSLQKKCGAALREE</sequence>
<comment type="similarity">
    <text evidence="2 15">Belongs to the phenylalanyl-tRNA synthetase beta subunit family. Type 1 subfamily.</text>
</comment>
<dbReference type="SUPFAM" id="SSF50249">
    <property type="entry name" value="Nucleic acid-binding proteins"/>
    <property type="match status" value="1"/>
</dbReference>
<dbReference type="InterPro" id="IPR045060">
    <property type="entry name" value="Phe-tRNA-ligase_IIc_bsu"/>
</dbReference>
<keyword evidence="5 16" id="KW-0820">tRNA-binding</keyword>
<dbReference type="InterPro" id="IPR041616">
    <property type="entry name" value="PheRS_beta_core"/>
</dbReference>
<evidence type="ECO:0000256" key="3">
    <source>
        <dbReference type="ARBA" id="ARBA00011209"/>
    </source>
</evidence>
<dbReference type="Pfam" id="PF03484">
    <property type="entry name" value="B5"/>
    <property type="match status" value="1"/>
</dbReference>
<dbReference type="Gene3D" id="3.30.56.10">
    <property type="match status" value="2"/>
</dbReference>
<dbReference type="PROSITE" id="PS50886">
    <property type="entry name" value="TRBD"/>
    <property type="match status" value="1"/>
</dbReference>
<dbReference type="PANTHER" id="PTHR10947">
    <property type="entry name" value="PHENYLALANYL-TRNA SYNTHETASE BETA CHAIN AND LEUCINE-RICH REPEAT-CONTAINING PROTEIN 47"/>
    <property type="match status" value="1"/>
</dbReference>
<dbReference type="InterPro" id="IPR005146">
    <property type="entry name" value="B3/B4_tRNA-bd"/>
</dbReference>
<dbReference type="InterPro" id="IPR036690">
    <property type="entry name" value="Fdx_antiC-bd_sf"/>
</dbReference>
<dbReference type="InterPro" id="IPR004532">
    <property type="entry name" value="Phe-tRNA-ligase_IIc_bsu_bact"/>
</dbReference>
<dbReference type="InterPro" id="IPR009061">
    <property type="entry name" value="DNA-bd_dom_put_sf"/>
</dbReference>
<reference evidence="20 21" key="1">
    <citation type="submission" date="2019-08" db="EMBL/GenBank/DDBJ databases">
        <title>In-depth cultivation of the pig gut microbiome towards novel bacterial diversity and tailored functional studies.</title>
        <authorList>
            <person name="Wylensek D."/>
            <person name="Hitch T.C.A."/>
            <person name="Clavel T."/>
        </authorList>
    </citation>
    <scope>NUCLEOTIDE SEQUENCE [LARGE SCALE GENOMIC DNA]</scope>
    <source>
        <strain evidence="20 21">WCA-MUC-591-APC-4B</strain>
    </source>
</reference>
<comment type="catalytic activity">
    <reaction evidence="14 15">
        <text>tRNA(Phe) + L-phenylalanine + ATP = L-phenylalanyl-tRNA(Phe) + AMP + diphosphate + H(+)</text>
        <dbReference type="Rhea" id="RHEA:19413"/>
        <dbReference type="Rhea" id="RHEA-COMP:9668"/>
        <dbReference type="Rhea" id="RHEA-COMP:9699"/>
        <dbReference type="ChEBI" id="CHEBI:15378"/>
        <dbReference type="ChEBI" id="CHEBI:30616"/>
        <dbReference type="ChEBI" id="CHEBI:33019"/>
        <dbReference type="ChEBI" id="CHEBI:58095"/>
        <dbReference type="ChEBI" id="CHEBI:78442"/>
        <dbReference type="ChEBI" id="CHEBI:78531"/>
        <dbReference type="ChEBI" id="CHEBI:456215"/>
        <dbReference type="EC" id="6.1.1.20"/>
    </reaction>
</comment>
<dbReference type="GO" id="GO:0006432">
    <property type="term" value="P:phenylalanyl-tRNA aminoacylation"/>
    <property type="evidence" value="ECO:0007669"/>
    <property type="project" value="UniProtKB-UniRule"/>
</dbReference>
<evidence type="ECO:0000259" key="17">
    <source>
        <dbReference type="PROSITE" id="PS50886"/>
    </source>
</evidence>
<keyword evidence="13 15" id="KW-0030">Aminoacyl-tRNA synthetase</keyword>
<dbReference type="InterPro" id="IPR020825">
    <property type="entry name" value="Phe-tRNA_synthase-like_B3/B4"/>
</dbReference>
<evidence type="ECO:0000256" key="13">
    <source>
        <dbReference type="ARBA" id="ARBA00023146"/>
    </source>
</evidence>
<dbReference type="Gene3D" id="3.50.40.10">
    <property type="entry name" value="Phenylalanyl-trna Synthetase, Chain B, domain 3"/>
    <property type="match status" value="1"/>
</dbReference>
<comment type="caution">
    <text evidence="15">Lacks conserved residue(s) required for the propagation of feature annotation.</text>
</comment>
<dbReference type="SMART" id="SM00874">
    <property type="entry name" value="B5"/>
    <property type="match status" value="1"/>
</dbReference>
<feature type="domain" description="B5" evidence="19">
    <location>
        <begin position="414"/>
        <end position="491"/>
    </location>
</feature>
<evidence type="ECO:0000313" key="21">
    <source>
        <dbReference type="Proteomes" id="UP000469424"/>
    </source>
</evidence>
<evidence type="ECO:0000256" key="14">
    <source>
        <dbReference type="ARBA" id="ARBA00049255"/>
    </source>
</evidence>
<evidence type="ECO:0000256" key="5">
    <source>
        <dbReference type="ARBA" id="ARBA00022555"/>
    </source>
</evidence>
<keyword evidence="7 15" id="KW-0479">Metal-binding</keyword>
<gene>
    <name evidence="15" type="primary">pheT</name>
    <name evidence="20" type="ORF">FYJ65_01680</name>
</gene>
<dbReference type="InterPro" id="IPR005121">
    <property type="entry name" value="Fdx_antiC-bd"/>
</dbReference>
<keyword evidence="12 15" id="KW-0648">Protein biosynthesis</keyword>
<dbReference type="Pfam" id="PF01588">
    <property type="entry name" value="tRNA_bind"/>
    <property type="match status" value="1"/>
</dbReference>
<dbReference type="HAMAP" id="MF_00283">
    <property type="entry name" value="Phe_tRNA_synth_beta1"/>
    <property type="match status" value="1"/>
</dbReference>
<dbReference type="CDD" id="cd02796">
    <property type="entry name" value="tRNA_bind_bactPheRS"/>
    <property type="match status" value="1"/>
</dbReference>
<dbReference type="Gene3D" id="3.30.930.10">
    <property type="entry name" value="Bira Bifunctional Protein, Domain 2"/>
    <property type="match status" value="1"/>
</dbReference>
<evidence type="ECO:0000256" key="6">
    <source>
        <dbReference type="ARBA" id="ARBA00022598"/>
    </source>
</evidence>
<dbReference type="Gene3D" id="2.40.50.140">
    <property type="entry name" value="Nucleic acid-binding proteins"/>
    <property type="match status" value="1"/>
</dbReference>
<dbReference type="PROSITE" id="PS51483">
    <property type="entry name" value="B5"/>
    <property type="match status" value="1"/>
</dbReference>
<comment type="cofactor">
    <cofactor evidence="15">
        <name>Mg(2+)</name>
        <dbReference type="ChEBI" id="CHEBI:18420"/>
    </cofactor>
    <text evidence="15">Binds 2 magnesium ions per tetramer.</text>
</comment>
<evidence type="ECO:0000256" key="12">
    <source>
        <dbReference type="ARBA" id="ARBA00022917"/>
    </source>
</evidence>
<proteinExistence type="inferred from homology"/>
<dbReference type="PROSITE" id="PS51447">
    <property type="entry name" value="FDX_ACB"/>
    <property type="match status" value="1"/>
</dbReference>
<dbReference type="GO" id="GO:0000287">
    <property type="term" value="F:magnesium ion binding"/>
    <property type="evidence" value="ECO:0007669"/>
    <property type="project" value="UniProtKB-UniRule"/>
</dbReference>
<dbReference type="InterPro" id="IPR002547">
    <property type="entry name" value="tRNA-bd_dom"/>
</dbReference>
<keyword evidence="9 15" id="KW-0067">ATP-binding</keyword>
<dbReference type="GO" id="GO:0016740">
    <property type="term" value="F:transferase activity"/>
    <property type="evidence" value="ECO:0007669"/>
    <property type="project" value="UniProtKB-ARBA"/>
</dbReference>
<evidence type="ECO:0000256" key="4">
    <source>
        <dbReference type="ARBA" id="ARBA00022490"/>
    </source>
</evidence>
<evidence type="ECO:0000256" key="1">
    <source>
        <dbReference type="ARBA" id="ARBA00004496"/>
    </source>
</evidence>
<dbReference type="SMART" id="SM00873">
    <property type="entry name" value="B3_4"/>
    <property type="match status" value="1"/>
</dbReference>
<dbReference type="InterPro" id="IPR005147">
    <property type="entry name" value="tRNA_synthase_B5-dom"/>
</dbReference>
<dbReference type="SUPFAM" id="SSF54991">
    <property type="entry name" value="Anticodon-binding domain of PheRS"/>
    <property type="match status" value="1"/>
</dbReference>
<keyword evidence="10 15" id="KW-0460">Magnesium</keyword>
<dbReference type="GO" id="GO:0009328">
    <property type="term" value="C:phenylalanine-tRNA ligase complex"/>
    <property type="evidence" value="ECO:0007669"/>
    <property type="project" value="TreeGrafter"/>
</dbReference>
<evidence type="ECO:0000256" key="7">
    <source>
        <dbReference type="ARBA" id="ARBA00022723"/>
    </source>
</evidence>
<dbReference type="InterPro" id="IPR012340">
    <property type="entry name" value="NA-bd_OB-fold"/>
</dbReference>
<evidence type="ECO:0000256" key="15">
    <source>
        <dbReference type="HAMAP-Rule" id="MF_00283"/>
    </source>
</evidence>
<evidence type="ECO:0000256" key="10">
    <source>
        <dbReference type="ARBA" id="ARBA00022842"/>
    </source>
</evidence>
<dbReference type="GO" id="GO:0004826">
    <property type="term" value="F:phenylalanine-tRNA ligase activity"/>
    <property type="evidence" value="ECO:0007669"/>
    <property type="project" value="UniProtKB-UniRule"/>
</dbReference>
<evidence type="ECO:0000256" key="2">
    <source>
        <dbReference type="ARBA" id="ARBA00008653"/>
    </source>
</evidence>
<evidence type="ECO:0000256" key="16">
    <source>
        <dbReference type="PROSITE-ProRule" id="PRU00209"/>
    </source>
</evidence>
<dbReference type="RefSeq" id="WP_154553618.1">
    <property type="nucleotide sequence ID" value="NZ_VUNA01000002.1"/>
</dbReference>
<feature type="domain" description="FDX-ACB" evidence="18">
    <location>
        <begin position="716"/>
        <end position="805"/>
    </location>
</feature>
<dbReference type="InterPro" id="IPR045864">
    <property type="entry name" value="aa-tRNA-synth_II/BPL/LPL"/>
</dbReference>
<evidence type="ECO:0000256" key="8">
    <source>
        <dbReference type="ARBA" id="ARBA00022741"/>
    </source>
</evidence>
<dbReference type="SUPFAM" id="SSF55681">
    <property type="entry name" value="Class II aaRS and biotin synthetases"/>
    <property type="match status" value="1"/>
</dbReference>
<name>A0A6N7XFR2_9FIRM</name>
<evidence type="ECO:0000259" key="18">
    <source>
        <dbReference type="PROSITE" id="PS51447"/>
    </source>
</evidence>
<protein>
    <recommendedName>
        <fullName evidence="15">Phenylalanine--tRNA ligase beta subunit</fullName>
        <ecNumber evidence="15">6.1.1.20</ecNumber>
    </recommendedName>
    <alternativeName>
        <fullName evidence="15">Phenylalanyl-tRNA synthetase beta subunit</fullName>
        <shortName evidence="15">PheRS</shortName>
    </alternativeName>
</protein>